<evidence type="ECO:0000313" key="3">
    <source>
        <dbReference type="Proteomes" id="UP000700732"/>
    </source>
</evidence>
<dbReference type="RefSeq" id="WP_235985597.1">
    <property type="nucleotide sequence ID" value="NZ_VFIC01000051.1"/>
</dbReference>
<keyword evidence="1" id="KW-1133">Transmembrane helix</keyword>
<name>A0ABR6WDM3_9BACT</name>
<keyword evidence="3" id="KW-1185">Reference proteome</keyword>
<feature type="transmembrane region" description="Helical" evidence="1">
    <location>
        <begin position="34"/>
        <end position="57"/>
    </location>
</feature>
<sequence>MGLLVPSHWLLDLVVHRPDLPFFPGSSTKVGLGVWHSLPVTLVVEFGLLAFGVWVYVRNTRPRNRTGRFVLWGLVAFLVVSYLGTELGPAPASVPALAWGGQALWLTVALAYWADANREAVSTDAYAVR</sequence>
<organism evidence="2 3">
    <name type="scientific">Spirosoma utsteinense</name>
    <dbReference type="NCBI Taxonomy" id="2585773"/>
    <lineage>
        <taxon>Bacteria</taxon>
        <taxon>Pseudomonadati</taxon>
        <taxon>Bacteroidota</taxon>
        <taxon>Cytophagia</taxon>
        <taxon>Cytophagales</taxon>
        <taxon>Cytophagaceae</taxon>
        <taxon>Spirosoma</taxon>
    </lineage>
</organism>
<keyword evidence="1" id="KW-0472">Membrane</keyword>
<comment type="caution">
    <text evidence="2">The sequence shown here is derived from an EMBL/GenBank/DDBJ whole genome shotgun (WGS) entry which is preliminary data.</text>
</comment>
<dbReference type="EMBL" id="VFIA01000052">
    <property type="protein sequence ID" value="MBC3794627.1"/>
    <property type="molecule type" value="Genomic_DNA"/>
</dbReference>
<gene>
    <name evidence="2" type="ORF">FH603_5157</name>
</gene>
<reference evidence="2 3" key="1">
    <citation type="submission" date="2019-06" db="EMBL/GenBank/DDBJ databases">
        <title>Spirosoma utsteinense sp. nov. isolated from Antarctic ice-free soils.</title>
        <authorList>
            <person name="Tahon G."/>
        </authorList>
    </citation>
    <scope>NUCLEOTIDE SEQUENCE [LARGE SCALE GENOMIC DNA]</scope>
    <source>
        <strain evidence="2 3">LMG 31447</strain>
    </source>
</reference>
<protein>
    <submittedName>
        <fullName evidence="2">Uncharacterized protein</fullName>
    </submittedName>
</protein>
<proteinExistence type="predicted"/>
<dbReference type="Proteomes" id="UP000700732">
    <property type="component" value="Unassembled WGS sequence"/>
</dbReference>
<feature type="transmembrane region" description="Helical" evidence="1">
    <location>
        <begin position="69"/>
        <end position="85"/>
    </location>
</feature>
<evidence type="ECO:0000256" key="1">
    <source>
        <dbReference type="SAM" id="Phobius"/>
    </source>
</evidence>
<accession>A0ABR6WDM3</accession>
<evidence type="ECO:0000313" key="2">
    <source>
        <dbReference type="EMBL" id="MBC3794627.1"/>
    </source>
</evidence>
<keyword evidence="1" id="KW-0812">Transmembrane</keyword>
<feature type="transmembrane region" description="Helical" evidence="1">
    <location>
        <begin position="97"/>
        <end position="114"/>
    </location>
</feature>